<organism evidence="2 3">
    <name type="scientific">Sphingobium indicum F2</name>
    <dbReference type="NCBI Taxonomy" id="1450518"/>
    <lineage>
        <taxon>Bacteria</taxon>
        <taxon>Pseudomonadati</taxon>
        <taxon>Pseudomonadota</taxon>
        <taxon>Alphaproteobacteria</taxon>
        <taxon>Sphingomonadales</taxon>
        <taxon>Sphingomonadaceae</taxon>
        <taxon>Sphingobium</taxon>
    </lineage>
</organism>
<dbReference type="RefSeq" id="WP_020820837.1">
    <property type="nucleotide sequence ID" value="NZ_JANF02000027.1"/>
</dbReference>
<dbReference type="InterPro" id="IPR021361">
    <property type="entry name" value="Tad2-like_dom"/>
</dbReference>
<reference evidence="2 3" key="1">
    <citation type="submission" date="2014-05" db="EMBL/GenBank/DDBJ databases">
        <title>Genome Announcement of Sphingobium lucknowense F2.</title>
        <authorList>
            <person name="Lal R."/>
            <person name="Negi V."/>
            <person name="Lata P."/>
            <person name="Sangwan N."/>
            <person name="Gupta S.K."/>
            <person name="Rao D.L.N."/>
            <person name="Das S."/>
        </authorList>
    </citation>
    <scope>NUCLEOTIDE SEQUENCE [LARGE SCALE GENOMIC DNA]</scope>
    <source>
        <strain evidence="2 3">F2</strain>
    </source>
</reference>
<dbReference type="EMBL" id="JANF02000027">
    <property type="protein sequence ID" value="KER37257.1"/>
    <property type="molecule type" value="Genomic_DNA"/>
</dbReference>
<evidence type="ECO:0000313" key="2">
    <source>
        <dbReference type="EMBL" id="KER37257.1"/>
    </source>
</evidence>
<protein>
    <recommendedName>
        <fullName evidence="1">Thoeris anti-defense 2-like domain-containing protein</fullName>
    </recommendedName>
</protein>
<feature type="domain" description="Thoeris anti-defense 2-like" evidence="1">
    <location>
        <begin position="51"/>
        <end position="142"/>
    </location>
</feature>
<dbReference type="Proteomes" id="UP000028135">
    <property type="component" value="Unassembled WGS sequence"/>
</dbReference>
<proteinExistence type="predicted"/>
<sequence length="143" mass="16067">MQTYIGTKIIQAEPQRDADGQGGYKVRYADGYESWSPTEPFDTAYQPMDGMNFGHALEMLKRGERVARRGWNGKGMWLVLVPGTPNAQLRDGTPYKTATGLDECEILPHVDMWTVNSEGRRAMLPGWVASQSDILADDWMIIN</sequence>
<dbReference type="Pfam" id="PF11195">
    <property type="entry name" value="Tad2-like"/>
    <property type="match status" value="1"/>
</dbReference>
<evidence type="ECO:0000259" key="1">
    <source>
        <dbReference type="Pfam" id="PF11195"/>
    </source>
</evidence>
<accession>A0A8E0WTQ9</accession>
<dbReference type="AlphaFoldDB" id="A0A8E0WTQ9"/>
<name>A0A8E0WTQ9_9SPHN</name>
<gene>
    <name evidence="2" type="ORF">AL00_06175</name>
</gene>
<evidence type="ECO:0000313" key="3">
    <source>
        <dbReference type="Proteomes" id="UP000028135"/>
    </source>
</evidence>
<comment type="caution">
    <text evidence="2">The sequence shown here is derived from an EMBL/GenBank/DDBJ whole genome shotgun (WGS) entry which is preliminary data.</text>
</comment>